<dbReference type="EMBL" id="DAKRPA010000150">
    <property type="protein sequence ID" value="DAZ96964.1"/>
    <property type="molecule type" value="Genomic_DNA"/>
</dbReference>
<keyword evidence="2" id="KW-1185">Reference proteome</keyword>
<dbReference type="AlphaFoldDB" id="A0AAV2YUQ5"/>
<evidence type="ECO:0000313" key="2">
    <source>
        <dbReference type="Proteomes" id="UP001146120"/>
    </source>
</evidence>
<protein>
    <submittedName>
        <fullName evidence="1">Uncharacterized protein</fullName>
    </submittedName>
</protein>
<proteinExistence type="predicted"/>
<reference evidence="1" key="2">
    <citation type="journal article" date="2023" name="Microbiol Resour">
        <title>Decontamination and Annotation of the Draft Genome Sequence of the Oomycete Lagenidium giganteum ARSEF 373.</title>
        <authorList>
            <person name="Morgan W.R."/>
            <person name="Tartar A."/>
        </authorList>
    </citation>
    <scope>NUCLEOTIDE SEQUENCE</scope>
    <source>
        <strain evidence="1">ARSEF 373</strain>
    </source>
</reference>
<evidence type="ECO:0000313" key="1">
    <source>
        <dbReference type="EMBL" id="DAZ96964.1"/>
    </source>
</evidence>
<reference evidence="1" key="1">
    <citation type="submission" date="2022-11" db="EMBL/GenBank/DDBJ databases">
        <authorList>
            <person name="Morgan W.R."/>
            <person name="Tartar A."/>
        </authorList>
    </citation>
    <scope>NUCLEOTIDE SEQUENCE</scope>
    <source>
        <strain evidence="1">ARSEF 373</strain>
    </source>
</reference>
<organism evidence="1 2">
    <name type="scientific">Lagenidium giganteum</name>
    <dbReference type="NCBI Taxonomy" id="4803"/>
    <lineage>
        <taxon>Eukaryota</taxon>
        <taxon>Sar</taxon>
        <taxon>Stramenopiles</taxon>
        <taxon>Oomycota</taxon>
        <taxon>Peronosporomycetes</taxon>
        <taxon>Pythiales</taxon>
        <taxon>Pythiaceae</taxon>
    </lineage>
</organism>
<comment type="caution">
    <text evidence="1">The sequence shown here is derived from an EMBL/GenBank/DDBJ whole genome shotgun (WGS) entry which is preliminary data.</text>
</comment>
<sequence length="61" mass="6787">MRMLPTPQMLTNVEVAVSNLTSVPDDLPDKWLTLSTLYIEHTLVDVFPDEPLTMGVSETSP</sequence>
<accession>A0AAV2YUQ5</accession>
<name>A0AAV2YUQ5_9STRA</name>
<gene>
    <name evidence="1" type="ORF">N0F65_012096</name>
</gene>
<dbReference type="Proteomes" id="UP001146120">
    <property type="component" value="Unassembled WGS sequence"/>
</dbReference>